<evidence type="ECO:0000313" key="2">
    <source>
        <dbReference type="Proteomes" id="UP001162501"/>
    </source>
</evidence>
<reference evidence="1" key="2">
    <citation type="submission" date="2025-03" db="EMBL/GenBank/DDBJ databases">
        <authorList>
            <consortium name="ELIXIR-Norway"/>
            <consortium name="Elixir Norway"/>
        </authorList>
    </citation>
    <scope>NUCLEOTIDE SEQUENCE</scope>
</reference>
<reference evidence="1" key="1">
    <citation type="submission" date="2023-05" db="EMBL/GenBank/DDBJ databases">
        <authorList>
            <consortium name="ELIXIR-Norway"/>
        </authorList>
    </citation>
    <scope>NUCLEOTIDE SEQUENCE</scope>
</reference>
<dbReference type="EMBL" id="OX596090">
    <property type="protein sequence ID" value="CAN0537085.1"/>
    <property type="molecule type" value="Genomic_DNA"/>
</dbReference>
<organism evidence="1 2">
    <name type="scientific">Rangifer tarandus platyrhynchus</name>
    <name type="common">Svalbard reindeer</name>
    <dbReference type="NCBI Taxonomy" id="3082113"/>
    <lineage>
        <taxon>Eukaryota</taxon>
        <taxon>Metazoa</taxon>
        <taxon>Chordata</taxon>
        <taxon>Craniata</taxon>
        <taxon>Vertebrata</taxon>
        <taxon>Euteleostomi</taxon>
        <taxon>Mammalia</taxon>
        <taxon>Eutheria</taxon>
        <taxon>Laurasiatheria</taxon>
        <taxon>Artiodactyla</taxon>
        <taxon>Ruminantia</taxon>
        <taxon>Pecora</taxon>
        <taxon>Cervidae</taxon>
        <taxon>Odocoileinae</taxon>
        <taxon>Rangifer</taxon>
    </lineage>
</organism>
<proteinExistence type="predicted"/>
<gene>
    <name evidence="1" type="ORF">MRATA1EN22A_LOCUS24869</name>
</gene>
<accession>A0AC59ZZ10</accession>
<dbReference type="Proteomes" id="UP001162501">
    <property type="component" value="Chromosome 6"/>
</dbReference>
<evidence type="ECO:0000313" key="1">
    <source>
        <dbReference type="EMBL" id="CAN0537085.1"/>
    </source>
</evidence>
<protein>
    <submittedName>
        <fullName evidence="1">Uncharacterized protein</fullName>
    </submittedName>
</protein>
<name>A0AC59ZZ10_RANTA</name>
<sequence length="128" mass="14225">MHAVQAVLSLALPTKHIYSRVFVEKGGKISIGYRMLAKLLKLSKVGSTLVLSEPVYWKQMPWKWQPHPHPVPSSLSSSTRGVTMLAVPGPHDSPSDSFKNPQLCAAQHTMSIHVKNHIRSPESRVAPW</sequence>